<keyword evidence="1" id="KW-0472">Membrane</keyword>
<name>A0ABW4RZ05_9ACTN</name>
<feature type="transmembrane region" description="Helical" evidence="1">
    <location>
        <begin position="92"/>
        <end position="115"/>
    </location>
</feature>
<dbReference type="Proteomes" id="UP001597326">
    <property type="component" value="Unassembled WGS sequence"/>
</dbReference>
<comment type="caution">
    <text evidence="2">The sequence shown here is derived from an EMBL/GenBank/DDBJ whole genome shotgun (WGS) entry which is preliminary data.</text>
</comment>
<sequence>MTAMALLPGRGHGARGTGSQQASQGVELCLGMLRTAVVGAHLGLLLAVGGAFLLTGPTAAANAALAAALVIVFFASGQGVQMVAGEMADGLAMGLVMVSFLARVAILGLLLALAMRHQDSLEAVFHRGAFMAGAVLALVGWLAGILVANARQRVYVYDADWAASRRTGGAK</sequence>
<evidence type="ECO:0000313" key="3">
    <source>
        <dbReference type="Proteomes" id="UP001597326"/>
    </source>
</evidence>
<evidence type="ECO:0000256" key="1">
    <source>
        <dbReference type="SAM" id="Phobius"/>
    </source>
</evidence>
<feature type="transmembrane region" description="Helical" evidence="1">
    <location>
        <begin position="33"/>
        <end position="54"/>
    </location>
</feature>
<evidence type="ECO:0000313" key="2">
    <source>
        <dbReference type="EMBL" id="MFD1891350.1"/>
    </source>
</evidence>
<keyword evidence="1" id="KW-0812">Transmembrane</keyword>
<protein>
    <submittedName>
        <fullName evidence="2">Uncharacterized protein</fullName>
    </submittedName>
</protein>
<gene>
    <name evidence="2" type="ORF">ACFSCS_14340</name>
</gene>
<keyword evidence="3" id="KW-1185">Reference proteome</keyword>
<organism evidence="2 3">
    <name type="scientific">Luteococcus peritonei</name>
    <dbReference type="NCBI Taxonomy" id="88874"/>
    <lineage>
        <taxon>Bacteria</taxon>
        <taxon>Bacillati</taxon>
        <taxon>Actinomycetota</taxon>
        <taxon>Actinomycetes</taxon>
        <taxon>Propionibacteriales</taxon>
        <taxon>Propionibacteriaceae</taxon>
        <taxon>Luteococcus</taxon>
    </lineage>
</organism>
<accession>A0ABW4RZ05</accession>
<reference evidence="3" key="1">
    <citation type="journal article" date="2019" name="Int. J. Syst. Evol. Microbiol.">
        <title>The Global Catalogue of Microorganisms (GCM) 10K type strain sequencing project: providing services to taxonomists for standard genome sequencing and annotation.</title>
        <authorList>
            <consortium name="The Broad Institute Genomics Platform"/>
            <consortium name="The Broad Institute Genome Sequencing Center for Infectious Disease"/>
            <person name="Wu L."/>
            <person name="Ma J."/>
        </authorList>
    </citation>
    <scope>NUCLEOTIDE SEQUENCE [LARGE SCALE GENOMIC DNA]</scope>
    <source>
        <strain evidence="3">CAIM 431</strain>
    </source>
</reference>
<feature type="transmembrane region" description="Helical" evidence="1">
    <location>
        <begin position="60"/>
        <end position="80"/>
    </location>
</feature>
<proteinExistence type="predicted"/>
<feature type="transmembrane region" description="Helical" evidence="1">
    <location>
        <begin position="127"/>
        <end position="148"/>
    </location>
</feature>
<dbReference type="EMBL" id="JBHUFZ010000033">
    <property type="protein sequence ID" value="MFD1891350.1"/>
    <property type="molecule type" value="Genomic_DNA"/>
</dbReference>
<keyword evidence="1" id="KW-1133">Transmembrane helix</keyword>